<dbReference type="AlphaFoldDB" id="B6S329"/>
<organism evidence="2">
    <name type="scientific">Philodina roseola</name>
    <name type="common">Rotifer</name>
    <dbReference type="NCBI Taxonomy" id="96448"/>
    <lineage>
        <taxon>Eukaryota</taxon>
        <taxon>Metazoa</taxon>
        <taxon>Spiralia</taxon>
        <taxon>Gnathifera</taxon>
        <taxon>Rotifera</taxon>
        <taxon>Eurotatoria</taxon>
        <taxon>Bdelloidea</taxon>
        <taxon>Philodinida</taxon>
        <taxon>Philodinidae</taxon>
        <taxon>Philodina</taxon>
    </lineage>
</organism>
<name>B6S329_PHIRO</name>
<protein>
    <submittedName>
        <fullName evidence="2">COMM domain containing 9-like protein</fullName>
    </submittedName>
</protein>
<proteinExistence type="predicted"/>
<dbReference type="InterPro" id="IPR017920">
    <property type="entry name" value="COMM"/>
</dbReference>
<dbReference type="Pfam" id="PF07258">
    <property type="entry name" value="COMM_domain"/>
    <property type="match status" value="1"/>
</dbReference>
<dbReference type="PROSITE" id="PS51269">
    <property type="entry name" value="COMM"/>
    <property type="match status" value="1"/>
</dbReference>
<dbReference type="EMBL" id="EU637020">
    <property type="protein sequence ID" value="ACI90349.1"/>
    <property type="molecule type" value="Genomic_DNA"/>
</dbReference>
<accession>B6S329</accession>
<sequence>MLPELQDFRWYIDMKLIPSANGQRIQQPSCVLSLDVRDQNKPVQIELSKDTLNLVLENFTRIREQLNALAKRE</sequence>
<reference evidence="2" key="1">
    <citation type="submission" date="2008-04" db="EMBL/GenBank/DDBJ databases">
        <title>Hox genes are not clustered in the bdelloid rotifer Philodina roseola.</title>
        <authorList>
            <person name="Mark Welch J.L."/>
            <person name="Mark Welch D.B."/>
        </authorList>
    </citation>
    <scope>NUCLEOTIDE SEQUENCE</scope>
</reference>
<evidence type="ECO:0000259" key="1">
    <source>
        <dbReference type="PROSITE" id="PS51269"/>
    </source>
</evidence>
<evidence type="ECO:0000313" key="2">
    <source>
        <dbReference type="EMBL" id="ACI90349.1"/>
    </source>
</evidence>
<feature type="domain" description="COMM" evidence="1">
    <location>
        <begin position="4"/>
        <end position="70"/>
    </location>
</feature>